<sequence length="181" mass="18432">MWSRMVSGRWYHADDPVIAGANARAMELAARFNACWATEPARGREILGELLGTLGPGATVRGPIQVDYGVNLHIGPGCFINFGLIALDVAEIRLGEAVQLGPGVQLLTAVHPLAPAARRAGIEAADPITIGDNAWIGGAAVLLPGVAVGADAVVGAGAVVTRDVPPGAVVAGNPARELPGR</sequence>
<dbReference type="AlphaFoldDB" id="A0A1L7CYP0"/>
<dbReference type="InterPro" id="IPR024688">
    <property type="entry name" value="Mac_dom"/>
</dbReference>
<dbReference type="Pfam" id="PF14602">
    <property type="entry name" value="Hexapep_2"/>
    <property type="match status" value="1"/>
</dbReference>
<gene>
    <name evidence="6" type="ORF">CSPHI_07785</name>
</gene>
<dbReference type="SUPFAM" id="SSF51161">
    <property type="entry name" value="Trimeric LpxA-like enzymes"/>
    <property type="match status" value="1"/>
</dbReference>
<evidence type="ECO:0000313" key="6">
    <source>
        <dbReference type="EMBL" id="APT90950.1"/>
    </source>
</evidence>
<dbReference type="PANTHER" id="PTHR23416:SF23">
    <property type="entry name" value="ACETYLTRANSFERASE C18B11.09C-RELATED"/>
    <property type="match status" value="1"/>
</dbReference>
<protein>
    <submittedName>
        <fullName evidence="6">Maltose acetyltransferase</fullName>
    </submittedName>
</protein>
<dbReference type="Proteomes" id="UP000185469">
    <property type="component" value="Chromosome"/>
</dbReference>
<dbReference type="InterPro" id="IPR011004">
    <property type="entry name" value="Trimer_LpxA-like_sf"/>
</dbReference>
<dbReference type="KEGG" id="csph:CSPHI_07785"/>
<reference evidence="6 7" key="1">
    <citation type="submission" date="2014-08" db="EMBL/GenBank/DDBJ databases">
        <title>Complete genome sequence of Corynebacterium sphenisci CECT 5990(T) (=DSM 44792(T)), isolated from healthy wild penguins.</title>
        <authorList>
            <person name="Ruckert C."/>
            <person name="Albersmeier A."/>
            <person name="Winkler A."/>
            <person name="Kalinowski J."/>
        </authorList>
    </citation>
    <scope>NUCLEOTIDE SEQUENCE [LARGE SCALE GENOMIC DNA]</scope>
    <source>
        <strain evidence="6 7">DSM 44792</strain>
    </source>
</reference>
<dbReference type="Pfam" id="PF12464">
    <property type="entry name" value="Mac"/>
    <property type="match status" value="1"/>
</dbReference>
<proteinExistence type="inferred from homology"/>
<evidence type="ECO:0000256" key="4">
    <source>
        <dbReference type="ARBA" id="ARBA00023315"/>
    </source>
</evidence>
<dbReference type="OrthoDB" id="2643438at2"/>
<dbReference type="PROSITE" id="PS00101">
    <property type="entry name" value="HEXAPEP_TRANSFERASES"/>
    <property type="match status" value="1"/>
</dbReference>
<keyword evidence="4" id="KW-0012">Acyltransferase</keyword>
<evidence type="ECO:0000259" key="5">
    <source>
        <dbReference type="SMART" id="SM01266"/>
    </source>
</evidence>
<feature type="domain" description="Maltose/galactoside acetyltransferase" evidence="5">
    <location>
        <begin position="2"/>
        <end position="56"/>
    </location>
</feature>
<evidence type="ECO:0000256" key="1">
    <source>
        <dbReference type="ARBA" id="ARBA00007274"/>
    </source>
</evidence>
<evidence type="ECO:0000256" key="3">
    <source>
        <dbReference type="ARBA" id="ARBA00022737"/>
    </source>
</evidence>
<evidence type="ECO:0000313" key="7">
    <source>
        <dbReference type="Proteomes" id="UP000185469"/>
    </source>
</evidence>
<dbReference type="EMBL" id="CP009248">
    <property type="protein sequence ID" value="APT90950.1"/>
    <property type="molecule type" value="Genomic_DNA"/>
</dbReference>
<keyword evidence="3" id="KW-0677">Repeat</keyword>
<evidence type="ECO:0000256" key="2">
    <source>
        <dbReference type="ARBA" id="ARBA00022679"/>
    </source>
</evidence>
<dbReference type="GO" id="GO:0016407">
    <property type="term" value="F:acetyltransferase activity"/>
    <property type="evidence" value="ECO:0007669"/>
    <property type="project" value="InterPro"/>
</dbReference>
<dbReference type="PANTHER" id="PTHR23416">
    <property type="entry name" value="SIALIC ACID SYNTHASE-RELATED"/>
    <property type="match status" value="1"/>
</dbReference>
<dbReference type="GO" id="GO:0005829">
    <property type="term" value="C:cytosol"/>
    <property type="evidence" value="ECO:0007669"/>
    <property type="project" value="TreeGrafter"/>
</dbReference>
<dbReference type="GO" id="GO:0008374">
    <property type="term" value="F:O-acyltransferase activity"/>
    <property type="evidence" value="ECO:0007669"/>
    <property type="project" value="TreeGrafter"/>
</dbReference>
<accession>A0A1L7CYP0</accession>
<dbReference type="InterPro" id="IPR001451">
    <property type="entry name" value="Hexapep"/>
</dbReference>
<keyword evidence="2 6" id="KW-0808">Transferase</keyword>
<dbReference type="SMART" id="SM01266">
    <property type="entry name" value="Mac"/>
    <property type="match status" value="1"/>
</dbReference>
<organism evidence="6 7">
    <name type="scientific">Corynebacterium sphenisci DSM 44792</name>
    <dbReference type="NCBI Taxonomy" id="1437874"/>
    <lineage>
        <taxon>Bacteria</taxon>
        <taxon>Bacillati</taxon>
        <taxon>Actinomycetota</taxon>
        <taxon>Actinomycetes</taxon>
        <taxon>Mycobacteriales</taxon>
        <taxon>Corynebacteriaceae</taxon>
        <taxon>Corynebacterium</taxon>
    </lineage>
</organism>
<dbReference type="Gene3D" id="2.160.10.10">
    <property type="entry name" value="Hexapeptide repeat proteins"/>
    <property type="match status" value="1"/>
</dbReference>
<comment type="similarity">
    <text evidence="1">Belongs to the transferase hexapeptide repeat family.</text>
</comment>
<dbReference type="STRING" id="1437874.CSPHI_07785"/>
<name>A0A1L7CYP0_9CORY</name>
<dbReference type="CDD" id="cd03357">
    <property type="entry name" value="LbH_MAT_GAT"/>
    <property type="match status" value="1"/>
</dbReference>
<dbReference type="InterPro" id="IPR018357">
    <property type="entry name" value="Hexapep_transf_CS"/>
</dbReference>
<dbReference type="FunFam" id="2.160.10.10:FF:000025">
    <property type="entry name" value="Hexapeptide-repeat containing-acetyltransferase"/>
    <property type="match status" value="1"/>
</dbReference>
<keyword evidence="7" id="KW-1185">Reference proteome</keyword>
<dbReference type="InterPro" id="IPR051159">
    <property type="entry name" value="Hexapeptide_acetyltransf"/>
</dbReference>